<evidence type="ECO:0000313" key="9">
    <source>
        <dbReference type="Proteomes" id="UP000050421"/>
    </source>
</evidence>
<evidence type="ECO:0000259" key="6">
    <source>
        <dbReference type="Pfam" id="PF00920"/>
    </source>
</evidence>
<gene>
    <name evidence="8" type="primary">edd</name>
    <name evidence="8" type="ORF">HLUCCX10_10195</name>
</gene>
<keyword evidence="4" id="KW-0411">Iron-sulfur</keyword>
<evidence type="ECO:0000313" key="8">
    <source>
        <dbReference type="EMBL" id="KPQ14696.1"/>
    </source>
</evidence>
<keyword evidence="3" id="KW-0408">Iron</keyword>
<dbReference type="FunFam" id="3.50.30.80:FF:000001">
    <property type="entry name" value="Dihydroxy-acid dehydratase"/>
    <property type="match status" value="1"/>
</dbReference>
<dbReference type="InterPro" id="IPR037237">
    <property type="entry name" value="IlvD/EDD_N"/>
</dbReference>
<feature type="domain" description="Dihydroxy-acid/6-phosphogluconate dehydratase N-terminal" evidence="6">
    <location>
        <begin position="40"/>
        <end position="350"/>
    </location>
</feature>
<dbReference type="SUPFAM" id="SSF143975">
    <property type="entry name" value="IlvD/EDD N-terminal domain-like"/>
    <property type="match status" value="1"/>
</dbReference>
<sequence>MAKKKLRSQEWYGRTGKDGFIYRSWMKNQGLPHHLFEGEKPVIGICNTWSEFTPCNAHFRELAESIKQGIWEAGGFPLEFPVMSLGECSIKPTAMLFRNLASMDVEESIRANPMDGVVLMCGCDKTTPSLVMGAASVDLPTLVVSGGPMLVGRFKGKKIGTSDVWRFAEEYKLGKLSQEEFIEAEAAMSRSRGHCAPMGTASTMAAMVEALGLAMPDNATIPAADSRRKVLAHMAGMRIVEMVKEDLKMSQILTRKAFENSIMVNAALGGSTNFILHLTAIARRIGVDLDLTDFDHFSSKVPLIANVQPSGEHWVEDLFYAGGLPAVMREIQSKLHTECITVNGKTLGENIEKAECYDRELIGTLEKPIKPDSGIAVLKGNLCPNGAVIKPSAASPHLLTHTGKAVVFEDIDDYKAKIDDPDLEVDENSVLVMKNVGPKGYPGMPEVGNMGLPAKLLQKGIKDMVRISDGRMSGTGYGTVVLHVSPESAIGGPLALVQNGDLIQLDVPNRSLNLLISDEEMEKRKNAFQPTQLPYERGYVNLFLHQVNQAHDGVDFDFLQGSSGSEVKRDSH</sequence>
<dbReference type="Pfam" id="PF24877">
    <property type="entry name" value="ILV_EDD_C"/>
    <property type="match status" value="1"/>
</dbReference>
<dbReference type="GO" id="GO:0016836">
    <property type="term" value="F:hydro-lyase activity"/>
    <property type="evidence" value="ECO:0007669"/>
    <property type="project" value="UniProtKB-ARBA"/>
</dbReference>
<comment type="caution">
    <text evidence="8">The sequence shown here is derived from an EMBL/GenBank/DDBJ whole genome shotgun (WGS) entry which is preliminary data.</text>
</comment>
<dbReference type="STRING" id="1305737.GCA_000526355_03194"/>
<accession>A0A0P8AA34</accession>
<keyword evidence="2" id="KW-0479">Metal-binding</keyword>
<proteinExistence type="inferred from homology"/>
<dbReference type="AlphaFoldDB" id="A0A0P8AA34"/>
<reference evidence="8 9" key="1">
    <citation type="submission" date="2015-09" db="EMBL/GenBank/DDBJ databases">
        <title>Identification and resolution of microdiversity through metagenomic sequencing of parallel consortia.</title>
        <authorList>
            <person name="Nelson W.C."/>
            <person name="Romine M.F."/>
            <person name="Lindemann S.R."/>
        </authorList>
    </citation>
    <scope>NUCLEOTIDE SEQUENCE [LARGE SCALE GENOMIC DNA]</scope>
    <source>
        <strain evidence="8">HL-49</strain>
    </source>
</reference>
<organism evidence="8 9">
    <name type="scientific">Algoriphagus marincola HL-49</name>
    <dbReference type="NCBI Taxonomy" id="1305737"/>
    <lineage>
        <taxon>Bacteria</taxon>
        <taxon>Pseudomonadati</taxon>
        <taxon>Bacteroidota</taxon>
        <taxon>Cytophagia</taxon>
        <taxon>Cytophagales</taxon>
        <taxon>Cyclobacteriaceae</taxon>
        <taxon>Algoriphagus</taxon>
    </lineage>
</organism>
<dbReference type="NCBIfam" id="NF009560">
    <property type="entry name" value="PRK13017.1"/>
    <property type="match status" value="1"/>
</dbReference>
<dbReference type="GO" id="GO:0046872">
    <property type="term" value="F:metal ion binding"/>
    <property type="evidence" value="ECO:0007669"/>
    <property type="project" value="UniProtKB-KW"/>
</dbReference>
<dbReference type="eggNOG" id="COG0129">
    <property type="taxonomic scope" value="Bacteria"/>
</dbReference>
<dbReference type="InterPro" id="IPR042096">
    <property type="entry name" value="Dihydro-acid_dehy_C"/>
</dbReference>
<dbReference type="InterPro" id="IPR052352">
    <property type="entry name" value="Sugar_Degrad_Dehydratases"/>
</dbReference>
<dbReference type="Proteomes" id="UP000050421">
    <property type="component" value="Unassembled WGS sequence"/>
</dbReference>
<evidence type="ECO:0000256" key="4">
    <source>
        <dbReference type="ARBA" id="ARBA00023014"/>
    </source>
</evidence>
<dbReference type="PANTHER" id="PTHR43183">
    <property type="entry name" value="HYPOTHETICAL DIHYDROXYACID DEHYDRATASE (EUROFUNG)-RELATED"/>
    <property type="match status" value="1"/>
</dbReference>
<dbReference type="GO" id="GO:0051536">
    <property type="term" value="F:iron-sulfur cluster binding"/>
    <property type="evidence" value="ECO:0007669"/>
    <property type="project" value="UniProtKB-KW"/>
</dbReference>
<evidence type="ECO:0000256" key="1">
    <source>
        <dbReference type="ARBA" id="ARBA00006486"/>
    </source>
</evidence>
<dbReference type="NCBIfam" id="NF004784">
    <property type="entry name" value="PRK06131.1"/>
    <property type="match status" value="1"/>
</dbReference>
<dbReference type="OrthoDB" id="9807077at2"/>
<dbReference type="InterPro" id="IPR000581">
    <property type="entry name" value="ILV_EDD_N"/>
</dbReference>
<dbReference type="PATRIC" id="fig|1305737.6.peg.3350"/>
<dbReference type="EMBL" id="LJXT01000060">
    <property type="protein sequence ID" value="KPQ14696.1"/>
    <property type="molecule type" value="Genomic_DNA"/>
</dbReference>
<comment type="similarity">
    <text evidence="1">Belongs to the IlvD/Edd family.</text>
</comment>
<evidence type="ECO:0000259" key="7">
    <source>
        <dbReference type="Pfam" id="PF24877"/>
    </source>
</evidence>
<dbReference type="SUPFAM" id="SSF52016">
    <property type="entry name" value="LeuD/IlvD-like"/>
    <property type="match status" value="1"/>
</dbReference>
<dbReference type="InterPro" id="IPR056740">
    <property type="entry name" value="ILV_EDD_C"/>
</dbReference>
<keyword evidence="5" id="KW-0456">Lyase</keyword>
<protein>
    <submittedName>
        <fullName evidence="8">Phosphogluconate dehydratase Edd</fullName>
    </submittedName>
</protein>
<feature type="domain" description="Dihydroxy-acid/6-phosphogluconate dehydratase C-terminal" evidence="7">
    <location>
        <begin position="361"/>
        <end position="553"/>
    </location>
</feature>
<evidence type="ECO:0000256" key="2">
    <source>
        <dbReference type="ARBA" id="ARBA00022723"/>
    </source>
</evidence>
<dbReference type="Pfam" id="PF00920">
    <property type="entry name" value="ILVD_EDD_N"/>
    <property type="match status" value="1"/>
</dbReference>
<dbReference type="PANTHER" id="PTHR43183:SF1">
    <property type="entry name" value="HYPOTHETICAL DIHYDROXY-ACID DEHYDRATASE (EUROFUNG)-RELATED"/>
    <property type="match status" value="1"/>
</dbReference>
<name>A0A0P8AA34_9BACT</name>
<evidence type="ECO:0000256" key="3">
    <source>
        <dbReference type="ARBA" id="ARBA00023004"/>
    </source>
</evidence>
<dbReference type="Gene3D" id="3.50.30.80">
    <property type="entry name" value="IlvD/EDD C-terminal domain-like"/>
    <property type="match status" value="1"/>
</dbReference>
<evidence type="ECO:0000256" key="5">
    <source>
        <dbReference type="ARBA" id="ARBA00023239"/>
    </source>
</evidence>